<feature type="domain" description="Metalloprotease TldD/E central" evidence="4">
    <location>
        <begin position="109"/>
        <end position="207"/>
    </location>
</feature>
<feature type="domain" description="Metalloprotease TldD/E C-terminal" evidence="3">
    <location>
        <begin position="220"/>
        <end position="434"/>
    </location>
</feature>
<reference evidence="5" key="2">
    <citation type="journal article" date="2021" name="PeerJ">
        <title>Extensive microbial diversity within the chicken gut microbiome revealed by metagenomics and culture.</title>
        <authorList>
            <person name="Gilroy R."/>
            <person name="Ravi A."/>
            <person name="Getino M."/>
            <person name="Pursley I."/>
            <person name="Horton D.L."/>
            <person name="Alikhan N.F."/>
            <person name="Baker D."/>
            <person name="Gharbi K."/>
            <person name="Hall N."/>
            <person name="Watson M."/>
            <person name="Adriaenssens E.M."/>
            <person name="Foster-Nyarko E."/>
            <person name="Jarju S."/>
            <person name="Secka A."/>
            <person name="Antonio M."/>
            <person name="Oren A."/>
            <person name="Chaudhuri R.R."/>
            <person name="La Ragione R."/>
            <person name="Hildebrand F."/>
            <person name="Pallen M.J."/>
        </authorList>
    </citation>
    <scope>NUCLEOTIDE SEQUENCE</scope>
    <source>
        <strain evidence="5">CHK121-14286</strain>
    </source>
</reference>
<dbReference type="Gene3D" id="3.30.2290.10">
    <property type="entry name" value="PmbA/TldD superfamily"/>
    <property type="match status" value="1"/>
</dbReference>
<dbReference type="InterPro" id="IPR045569">
    <property type="entry name" value="Metalloprtase-TldD/E_C"/>
</dbReference>
<dbReference type="SUPFAM" id="SSF111283">
    <property type="entry name" value="Putative modulator of DNA gyrase, PmbA/TldD"/>
    <property type="match status" value="1"/>
</dbReference>
<dbReference type="PANTHER" id="PTHR43421:SF1">
    <property type="entry name" value="METALLOPROTEASE PMBA"/>
    <property type="match status" value="1"/>
</dbReference>
<reference evidence="5" key="1">
    <citation type="submission" date="2020-10" db="EMBL/GenBank/DDBJ databases">
        <authorList>
            <person name="Gilroy R."/>
        </authorList>
    </citation>
    <scope>NUCLEOTIDE SEQUENCE</scope>
    <source>
        <strain evidence="5">CHK121-14286</strain>
    </source>
</reference>
<dbReference type="InterPro" id="IPR047657">
    <property type="entry name" value="PmbA"/>
</dbReference>
<comment type="caution">
    <text evidence="5">The sequence shown here is derived from an EMBL/GenBank/DDBJ whole genome shotgun (WGS) entry which is preliminary data.</text>
</comment>
<dbReference type="Pfam" id="PF19290">
    <property type="entry name" value="PmbA_TldD_2nd"/>
    <property type="match status" value="1"/>
</dbReference>
<dbReference type="Pfam" id="PF01523">
    <property type="entry name" value="PmbA_TldD_1st"/>
    <property type="match status" value="1"/>
</dbReference>
<evidence type="ECO:0000259" key="2">
    <source>
        <dbReference type="Pfam" id="PF01523"/>
    </source>
</evidence>
<feature type="domain" description="Metalloprotease TldD/E N-terminal" evidence="2">
    <location>
        <begin position="19"/>
        <end position="80"/>
    </location>
</feature>
<accession>A0A9D1J7S0</accession>
<sequence>MNVSELKKVFEQKGISEFEVYHVAEKSTEISTFNMQVDTENIAEKNEYYIRGVYNGKIASVYVEKETESAEEIADMIIRNAKAIESDDPYVIFGGSEKYATLPESQSDFDKYTLADFTKLCTETEQDFRKKMAEITTTECSLEIATQTVTITNSNGLDVSRTGTMGAFYISVAVTRNGEVRPSYAFQFFRKVSDIDKDRLFAGSAQRAYDSVGGMSVPSKSYPVVLENYAACSLLRAFAPMFSAENVIKKLSPLGDKLGQKVFGDNITLTDDPFAEKSVEKYTFDDEGVATFPKTVVEKGVLKTFLHSLKTAKMMGVQPTGNGFRFGNGMPANLCLETSGVGFDQMIKDIDDGLLITSLQGLHAGVSVTSGQFSLQSSGFRIEKGKITSPVTLIIASGNIFQLLNDVKCVSDDVVALGHICTGSIFVGSLSISGN</sequence>
<dbReference type="GO" id="GO:0005829">
    <property type="term" value="C:cytosol"/>
    <property type="evidence" value="ECO:0007669"/>
    <property type="project" value="TreeGrafter"/>
</dbReference>
<organism evidence="5 6">
    <name type="scientific">Candidatus Fimimonas gallinarum</name>
    <dbReference type="NCBI Taxonomy" id="2840821"/>
    <lineage>
        <taxon>Bacteria</taxon>
        <taxon>Pseudomonadati</taxon>
        <taxon>Myxococcota</taxon>
        <taxon>Myxococcia</taxon>
        <taxon>Myxococcales</taxon>
        <taxon>Cystobacterineae</taxon>
        <taxon>Myxococcaceae</taxon>
        <taxon>Myxococcaceae incertae sedis</taxon>
        <taxon>Candidatus Fimimonas</taxon>
    </lineage>
</organism>
<evidence type="ECO:0000313" key="5">
    <source>
        <dbReference type="EMBL" id="HIR65914.1"/>
    </source>
</evidence>
<dbReference type="Pfam" id="PF19289">
    <property type="entry name" value="PmbA_TldD_3rd"/>
    <property type="match status" value="1"/>
</dbReference>
<protein>
    <submittedName>
        <fullName evidence="5">TldD/PmbA family protein</fullName>
    </submittedName>
</protein>
<evidence type="ECO:0000256" key="1">
    <source>
        <dbReference type="ARBA" id="ARBA00005836"/>
    </source>
</evidence>
<proteinExistence type="inferred from homology"/>
<dbReference type="Proteomes" id="UP000824200">
    <property type="component" value="Unassembled WGS sequence"/>
</dbReference>
<dbReference type="GO" id="GO:0006508">
    <property type="term" value="P:proteolysis"/>
    <property type="evidence" value="ECO:0007669"/>
    <property type="project" value="InterPro"/>
</dbReference>
<dbReference type="EMBL" id="DVHL01000028">
    <property type="protein sequence ID" value="HIR65914.1"/>
    <property type="molecule type" value="Genomic_DNA"/>
</dbReference>
<dbReference type="InterPro" id="IPR002510">
    <property type="entry name" value="Metalloprtase-TldD/E_N"/>
</dbReference>
<dbReference type="AlphaFoldDB" id="A0A9D1J7S0"/>
<evidence type="ECO:0000259" key="3">
    <source>
        <dbReference type="Pfam" id="PF19289"/>
    </source>
</evidence>
<dbReference type="InterPro" id="IPR036059">
    <property type="entry name" value="TldD/PmbA_sf"/>
</dbReference>
<dbReference type="GO" id="GO:0008237">
    <property type="term" value="F:metallopeptidase activity"/>
    <property type="evidence" value="ECO:0007669"/>
    <property type="project" value="InterPro"/>
</dbReference>
<comment type="similarity">
    <text evidence="1">Belongs to the peptidase U62 family.</text>
</comment>
<name>A0A9D1J7S0_9BACT</name>
<evidence type="ECO:0000259" key="4">
    <source>
        <dbReference type="Pfam" id="PF19290"/>
    </source>
</evidence>
<dbReference type="PANTHER" id="PTHR43421">
    <property type="entry name" value="METALLOPROTEASE PMBA"/>
    <property type="match status" value="1"/>
</dbReference>
<dbReference type="InterPro" id="IPR045570">
    <property type="entry name" value="Metalloprtase-TldD/E_cen_dom"/>
</dbReference>
<evidence type="ECO:0000313" key="6">
    <source>
        <dbReference type="Proteomes" id="UP000824200"/>
    </source>
</evidence>
<gene>
    <name evidence="5" type="ORF">IAC95_03405</name>
</gene>
<dbReference type="InterPro" id="IPR035068">
    <property type="entry name" value="TldD/PmbA_N"/>
</dbReference>